<evidence type="ECO:0000313" key="12">
    <source>
        <dbReference type="Proteomes" id="UP000184203"/>
    </source>
</evidence>
<keyword evidence="4 7" id="KW-0812">Transmembrane</keyword>
<dbReference type="Gene3D" id="1.20.1250.20">
    <property type="entry name" value="MFS general substrate transporter like domains"/>
    <property type="match status" value="1"/>
</dbReference>
<dbReference type="Proteomes" id="UP000184203">
    <property type="component" value="Unassembled WGS sequence"/>
</dbReference>
<dbReference type="EMBL" id="FRAN01000005">
    <property type="protein sequence ID" value="SHL25738.1"/>
    <property type="molecule type" value="Genomic_DNA"/>
</dbReference>
<evidence type="ECO:0000256" key="7">
    <source>
        <dbReference type="SAM" id="Phobius"/>
    </source>
</evidence>
<dbReference type="PROSITE" id="PS50850">
    <property type="entry name" value="MFS"/>
    <property type="match status" value="1"/>
</dbReference>
<dbReference type="PANTHER" id="PTHR23513">
    <property type="entry name" value="INTEGRAL MEMBRANE EFFLUX PROTEIN-RELATED"/>
    <property type="match status" value="1"/>
</dbReference>
<evidence type="ECO:0000256" key="5">
    <source>
        <dbReference type="ARBA" id="ARBA00022989"/>
    </source>
</evidence>
<dbReference type="PATRIC" id="fig|797209.4.peg.2599"/>
<feature type="transmembrane region" description="Helical" evidence="7">
    <location>
        <begin position="168"/>
        <end position="194"/>
    </location>
</feature>
<dbReference type="STRING" id="797209.GCA_000376445_03848"/>
<dbReference type="SUPFAM" id="SSF103473">
    <property type="entry name" value="MFS general substrate transporter"/>
    <property type="match status" value="1"/>
</dbReference>
<reference evidence="10" key="3">
    <citation type="submission" date="2016-11" db="EMBL/GenBank/DDBJ databases">
        <authorList>
            <person name="Jaros S."/>
            <person name="Januszkiewicz K."/>
            <person name="Wedrychowicz H."/>
        </authorList>
    </citation>
    <scope>NUCLEOTIDE SEQUENCE [LARGE SCALE GENOMIC DNA]</scope>
    <source>
        <strain evidence="10">DX253</strain>
    </source>
</reference>
<feature type="transmembrane region" description="Helical" evidence="7">
    <location>
        <begin position="260"/>
        <end position="281"/>
    </location>
</feature>
<feature type="transmembrane region" description="Helical" evidence="7">
    <location>
        <begin position="50"/>
        <end position="71"/>
    </location>
</feature>
<dbReference type="OrthoDB" id="11339at2157"/>
<evidence type="ECO:0000313" key="11">
    <source>
        <dbReference type="Proteomes" id="UP000003751"/>
    </source>
</evidence>
<dbReference type="GO" id="GO:0022857">
    <property type="term" value="F:transmembrane transporter activity"/>
    <property type="evidence" value="ECO:0007669"/>
    <property type="project" value="InterPro"/>
</dbReference>
<keyword evidence="6 7" id="KW-0472">Membrane</keyword>
<comment type="subcellular location">
    <subcellularLocation>
        <location evidence="1">Cell membrane</location>
        <topology evidence="1">Multi-pass membrane protein</topology>
    </subcellularLocation>
</comment>
<evidence type="ECO:0000256" key="4">
    <source>
        <dbReference type="ARBA" id="ARBA00022692"/>
    </source>
</evidence>
<keyword evidence="12" id="KW-1185">Reference proteome</keyword>
<keyword evidence="2" id="KW-0813">Transport</keyword>
<feature type="transmembrane region" description="Helical" evidence="7">
    <location>
        <begin position="230"/>
        <end position="248"/>
    </location>
</feature>
<evidence type="ECO:0000256" key="6">
    <source>
        <dbReference type="ARBA" id="ARBA00023136"/>
    </source>
</evidence>
<gene>
    <name evidence="10" type="ORF">SAMN05444342_3440</name>
    <name evidence="9" type="ORF">ZOD2009_13206</name>
</gene>
<keyword evidence="5 7" id="KW-1133">Transmembrane helix</keyword>
<keyword evidence="3" id="KW-1003">Cell membrane</keyword>
<reference evidence="9 11" key="1">
    <citation type="journal article" date="2014" name="ISME J.">
        <title>Trehalose/2-sulfotrehalose biosynthesis and glycine-betaine uptake are widely spread mechanisms for osmoadaptation in the Halobacteriales.</title>
        <authorList>
            <person name="Youssef N.H."/>
            <person name="Savage-Ashlock K.N."/>
            <person name="McCully A.L."/>
            <person name="Luedtke B."/>
            <person name="Shaw E.I."/>
            <person name="Hoff W.D."/>
            <person name="Elshahed M.S."/>
        </authorList>
    </citation>
    <scope>NUCLEOTIDE SEQUENCE [LARGE SCALE GENOMIC DNA]</scope>
    <source>
        <strain evidence="9 11">DX253</strain>
    </source>
</reference>
<accession>E7QV05</accession>
<dbReference type="Pfam" id="PF05977">
    <property type="entry name" value="MFS_3"/>
    <property type="match status" value="1"/>
</dbReference>
<proteinExistence type="predicted"/>
<feature type="transmembrane region" description="Helical" evidence="7">
    <location>
        <begin position="317"/>
        <end position="339"/>
    </location>
</feature>
<dbReference type="AlphaFoldDB" id="E7QV05"/>
<feature type="transmembrane region" description="Helical" evidence="7">
    <location>
        <begin position="351"/>
        <end position="371"/>
    </location>
</feature>
<dbReference type="Proteomes" id="UP000003751">
    <property type="component" value="Unassembled WGS sequence"/>
</dbReference>
<feature type="transmembrane region" description="Helical" evidence="7">
    <location>
        <begin position="83"/>
        <end position="105"/>
    </location>
</feature>
<sequence>MTDEEESITVWQPLREPVFRAMWTAALVSNVGTWMQNVGAAWLMTSLTTSALFVALVQTATTLPVVVVSLPAGAIGDIVDRRWLLLSIQVWMLVTAGLLGVLTATGQTTPWILLLLTFSLGFGTAFMNPTWQAIQPELVSRDELPAAISLGAVGFNIARAVGPAVGGLILAATGAATVFLLNALSFLAVLVVVYRWRREPSPSELPPERVSESIRRGVRFVRNDRGLRSVLARTLTFIFFASAIWALLPLLVRNQLGLGASGYGLVLGVTGLGSAAGITVLERARQRYTTNQVVLGASALFAAVLVVLGTVHVVAVALVAVAVGGIAWISVLSSLNTAVQTLSPEWVRARTLSVYMLFFLGGMAIGGLAWGAVADYLGTPETLVAAGAGLFVGLVGAIRWRFPVTDDLDLRPSAHWPDPETAFDPNPESGPVLVSVEYRIDPTTTAAFFDAMQELETVRRRNGARYWGVFRDTTTPDRYVEVYLTGTWMAHLREHERVSVADREIQERAASFHVGEGPPTVSHFVSEMDG</sequence>
<feature type="transmembrane region" description="Helical" evidence="7">
    <location>
        <begin position="293"/>
        <end position="311"/>
    </location>
</feature>
<feature type="transmembrane region" description="Helical" evidence="7">
    <location>
        <begin position="383"/>
        <end position="402"/>
    </location>
</feature>
<evidence type="ECO:0000313" key="10">
    <source>
        <dbReference type="EMBL" id="SHL25738.1"/>
    </source>
</evidence>
<dbReference type="PANTHER" id="PTHR23513:SF11">
    <property type="entry name" value="STAPHYLOFERRIN A TRANSPORTER"/>
    <property type="match status" value="1"/>
</dbReference>
<evidence type="ECO:0000256" key="2">
    <source>
        <dbReference type="ARBA" id="ARBA00022448"/>
    </source>
</evidence>
<dbReference type="eggNOG" id="arCOG00130">
    <property type="taxonomic scope" value="Archaea"/>
</dbReference>
<feature type="transmembrane region" description="Helical" evidence="7">
    <location>
        <begin position="143"/>
        <end position="162"/>
    </location>
</feature>
<evidence type="ECO:0000256" key="1">
    <source>
        <dbReference type="ARBA" id="ARBA00004651"/>
    </source>
</evidence>
<evidence type="ECO:0000313" key="9">
    <source>
        <dbReference type="EMBL" id="EFW91523.1"/>
    </source>
</evidence>
<name>E7QV05_HALPU</name>
<feature type="transmembrane region" description="Helical" evidence="7">
    <location>
        <begin position="111"/>
        <end position="131"/>
    </location>
</feature>
<feature type="domain" description="Major facilitator superfamily (MFS) profile" evidence="8">
    <location>
        <begin position="18"/>
        <end position="405"/>
    </location>
</feature>
<reference evidence="12" key="2">
    <citation type="submission" date="2016-11" db="EMBL/GenBank/DDBJ databases">
        <authorList>
            <person name="Varghese N."/>
            <person name="Submissions S."/>
        </authorList>
    </citation>
    <scope>NUCLEOTIDE SEQUENCE [LARGE SCALE GENOMIC DNA]</scope>
    <source>
        <strain evidence="12">DX253</strain>
    </source>
</reference>
<dbReference type="CDD" id="cd06173">
    <property type="entry name" value="MFS_MefA_like"/>
    <property type="match status" value="1"/>
</dbReference>
<dbReference type="RefSeq" id="WP_007980542.1">
    <property type="nucleotide sequence ID" value="NZ_AEMG01000013.1"/>
</dbReference>
<dbReference type="InterPro" id="IPR036259">
    <property type="entry name" value="MFS_trans_sf"/>
</dbReference>
<dbReference type="InterPro" id="IPR010290">
    <property type="entry name" value="TM_effector"/>
</dbReference>
<evidence type="ECO:0000259" key="8">
    <source>
        <dbReference type="PROSITE" id="PS50850"/>
    </source>
</evidence>
<dbReference type="EMBL" id="AEMG01000013">
    <property type="protein sequence ID" value="EFW91523.1"/>
    <property type="molecule type" value="Genomic_DNA"/>
</dbReference>
<dbReference type="InterPro" id="IPR020846">
    <property type="entry name" value="MFS_dom"/>
</dbReference>
<organism evidence="9 11">
    <name type="scientific">Haladaptatus paucihalophilus DX253</name>
    <dbReference type="NCBI Taxonomy" id="797209"/>
    <lineage>
        <taxon>Archaea</taxon>
        <taxon>Methanobacteriati</taxon>
        <taxon>Methanobacteriota</taxon>
        <taxon>Stenosarchaea group</taxon>
        <taxon>Halobacteria</taxon>
        <taxon>Halobacteriales</taxon>
        <taxon>Haladaptataceae</taxon>
        <taxon>Haladaptatus</taxon>
    </lineage>
</organism>
<protein>
    <submittedName>
        <fullName evidence="10">Predicted arabinose efflux permease, MFS family</fullName>
    </submittedName>
</protein>
<evidence type="ECO:0000256" key="3">
    <source>
        <dbReference type="ARBA" id="ARBA00022475"/>
    </source>
</evidence>
<dbReference type="GO" id="GO:0005886">
    <property type="term" value="C:plasma membrane"/>
    <property type="evidence" value="ECO:0007669"/>
    <property type="project" value="UniProtKB-SubCell"/>
</dbReference>
<feature type="transmembrane region" description="Helical" evidence="7">
    <location>
        <begin position="21"/>
        <end position="44"/>
    </location>
</feature>